<evidence type="ECO:0000313" key="2">
    <source>
        <dbReference type="EMBL" id="OGK00776.1"/>
    </source>
</evidence>
<dbReference type="Gene3D" id="1.10.260.40">
    <property type="entry name" value="lambda repressor-like DNA-binding domains"/>
    <property type="match status" value="1"/>
</dbReference>
<protein>
    <recommendedName>
        <fullName evidence="1">HTH cro/C1-type domain-containing protein</fullName>
    </recommendedName>
</protein>
<dbReference type="GO" id="GO:0003677">
    <property type="term" value="F:DNA binding"/>
    <property type="evidence" value="ECO:0007669"/>
    <property type="project" value="InterPro"/>
</dbReference>
<dbReference type="AlphaFoldDB" id="A0A1F7F2P7"/>
<dbReference type="NCBIfam" id="TIGR03070">
    <property type="entry name" value="couple_hipB"/>
    <property type="match status" value="1"/>
</dbReference>
<dbReference type="CDD" id="cd00093">
    <property type="entry name" value="HTH_XRE"/>
    <property type="match status" value="1"/>
</dbReference>
<reference evidence="2 3" key="1">
    <citation type="journal article" date="2016" name="Nat. Commun.">
        <title>Thousands of microbial genomes shed light on interconnected biogeochemical processes in an aquifer system.</title>
        <authorList>
            <person name="Anantharaman K."/>
            <person name="Brown C.T."/>
            <person name="Hug L.A."/>
            <person name="Sharon I."/>
            <person name="Castelle C.J."/>
            <person name="Probst A.J."/>
            <person name="Thomas B.C."/>
            <person name="Singh A."/>
            <person name="Wilkins M.J."/>
            <person name="Karaoz U."/>
            <person name="Brodie E.L."/>
            <person name="Williams K.H."/>
            <person name="Hubbard S.S."/>
            <person name="Banfield J.F."/>
        </authorList>
    </citation>
    <scope>NUCLEOTIDE SEQUENCE [LARGE SCALE GENOMIC DNA]</scope>
</reference>
<dbReference type="Proteomes" id="UP000179243">
    <property type="component" value="Unassembled WGS sequence"/>
</dbReference>
<gene>
    <name evidence="2" type="ORF">A2519_14640</name>
</gene>
<feature type="domain" description="HTH cro/C1-type" evidence="1">
    <location>
        <begin position="12"/>
        <end position="66"/>
    </location>
</feature>
<dbReference type="Pfam" id="PF01381">
    <property type="entry name" value="HTH_3"/>
    <property type="match status" value="1"/>
</dbReference>
<dbReference type="SUPFAM" id="SSF47413">
    <property type="entry name" value="lambda repressor-like DNA-binding domains"/>
    <property type="match status" value="1"/>
</dbReference>
<evidence type="ECO:0000259" key="1">
    <source>
        <dbReference type="PROSITE" id="PS50943"/>
    </source>
</evidence>
<comment type="caution">
    <text evidence="2">The sequence shown here is derived from an EMBL/GenBank/DDBJ whole genome shotgun (WGS) entry which is preliminary data.</text>
</comment>
<sequence length="77" mass="8786">MNKKRNVFSQFLKEKRKELHLTQVELAVKAGVGLRFVRDVEQGKKTIRLDRLNQILGLFGHSAGPLSIKEIEDDAAR</sequence>
<dbReference type="InterPro" id="IPR017507">
    <property type="entry name" value="Tscrpt_reg_HipB-like"/>
</dbReference>
<dbReference type="InterPro" id="IPR010982">
    <property type="entry name" value="Lambda_DNA-bd_dom_sf"/>
</dbReference>
<name>A0A1F7F2P7_UNCRA</name>
<evidence type="ECO:0000313" key="3">
    <source>
        <dbReference type="Proteomes" id="UP000179243"/>
    </source>
</evidence>
<dbReference type="EMBL" id="MFYX01000140">
    <property type="protein sequence ID" value="OGK00776.1"/>
    <property type="molecule type" value="Genomic_DNA"/>
</dbReference>
<dbReference type="PROSITE" id="PS50943">
    <property type="entry name" value="HTH_CROC1"/>
    <property type="match status" value="1"/>
</dbReference>
<proteinExistence type="predicted"/>
<organism evidence="2 3">
    <name type="scientific">Candidatus Raymondbacteria bacterium RIFOXYD12_FULL_49_13</name>
    <dbReference type="NCBI Taxonomy" id="1817890"/>
    <lineage>
        <taxon>Bacteria</taxon>
        <taxon>Raymondiibacteriota</taxon>
    </lineage>
</organism>
<accession>A0A1F7F2P7</accession>
<dbReference type="SMART" id="SM00530">
    <property type="entry name" value="HTH_XRE"/>
    <property type="match status" value="1"/>
</dbReference>
<dbReference type="InterPro" id="IPR001387">
    <property type="entry name" value="Cro/C1-type_HTH"/>
</dbReference>